<dbReference type="Proteomes" id="UP001159405">
    <property type="component" value="Unassembled WGS sequence"/>
</dbReference>
<dbReference type="SMART" id="SM00231">
    <property type="entry name" value="FA58C"/>
    <property type="match status" value="1"/>
</dbReference>
<dbReference type="InterPro" id="IPR024079">
    <property type="entry name" value="MetalloPept_cat_dom_sf"/>
</dbReference>
<dbReference type="CDD" id="cd04280">
    <property type="entry name" value="ZnMc_astacin_like"/>
    <property type="match status" value="1"/>
</dbReference>
<dbReference type="EMBL" id="CALNXK010000004">
    <property type="protein sequence ID" value="CAH3035882.1"/>
    <property type="molecule type" value="Genomic_DNA"/>
</dbReference>
<evidence type="ECO:0000256" key="5">
    <source>
        <dbReference type="ARBA" id="ARBA00023049"/>
    </source>
</evidence>
<dbReference type="Pfam" id="PF01400">
    <property type="entry name" value="Astacin"/>
    <property type="match status" value="1"/>
</dbReference>
<organism evidence="10 11">
    <name type="scientific">Porites lobata</name>
    <dbReference type="NCBI Taxonomy" id="104759"/>
    <lineage>
        <taxon>Eukaryota</taxon>
        <taxon>Metazoa</taxon>
        <taxon>Cnidaria</taxon>
        <taxon>Anthozoa</taxon>
        <taxon>Hexacorallia</taxon>
        <taxon>Scleractinia</taxon>
        <taxon>Fungiina</taxon>
        <taxon>Poritidae</taxon>
        <taxon>Porites</taxon>
    </lineage>
</organism>
<dbReference type="PROSITE" id="PS50022">
    <property type="entry name" value="FA58C_3"/>
    <property type="match status" value="1"/>
</dbReference>
<evidence type="ECO:0000259" key="9">
    <source>
        <dbReference type="PROSITE" id="PS51864"/>
    </source>
</evidence>
<evidence type="ECO:0000256" key="4">
    <source>
        <dbReference type="ARBA" id="ARBA00022833"/>
    </source>
</evidence>
<evidence type="ECO:0000313" key="10">
    <source>
        <dbReference type="EMBL" id="CAH3035882.1"/>
    </source>
</evidence>
<dbReference type="InterPro" id="IPR001506">
    <property type="entry name" value="Peptidase_M12A"/>
</dbReference>
<evidence type="ECO:0000256" key="3">
    <source>
        <dbReference type="ARBA" id="ARBA00022801"/>
    </source>
</evidence>
<keyword evidence="5 6" id="KW-0482">Metalloprotease</keyword>
<evidence type="ECO:0000259" key="8">
    <source>
        <dbReference type="PROSITE" id="PS50022"/>
    </source>
</evidence>
<comment type="cofactor">
    <cofactor evidence="6 7">
        <name>Zn(2+)</name>
        <dbReference type="ChEBI" id="CHEBI:29105"/>
    </cofactor>
    <text evidence="6 7">Binds 1 zinc ion per subunit.</text>
</comment>
<keyword evidence="11" id="KW-1185">Reference proteome</keyword>
<keyword evidence="2 6" id="KW-0479">Metal-binding</keyword>
<keyword evidence="1 6" id="KW-0645">Protease</keyword>
<dbReference type="SUPFAM" id="SSF55486">
    <property type="entry name" value="Metalloproteases ('zincins'), catalytic domain"/>
    <property type="match status" value="1"/>
</dbReference>
<feature type="binding site" evidence="6">
    <location>
        <position position="136"/>
    </location>
    <ligand>
        <name>Zn(2+)</name>
        <dbReference type="ChEBI" id="CHEBI:29105"/>
        <note>catalytic</note>
    </ligand>
</feature>
<dbReference type="CDD" id="cd00057">
    <property type="entry name" value="FA58C"/>
    <property type="match status" value="1"/>
</dbReference>
<dbReference type="InterPro" id="IPR008979">
    <property type="entry name" value="Galactose-bd-like_sf"/>
</dbReference>
<evidence type="ECO:0000256" key="7">
    <source>
        <dbReference type="RuleBase" id="RU361183"/>
    </source>
</evidence>
<name>A0ABN8MTZ3_9CNID</name>
<dbReference type="InterPro" id="IPR034035">
    <property type="entry name" value="Astacin-like_dom"/>
</dbReference>
<dbReference type="InterPro" id="IPR000421">
    <property type="entry name" value="FA58C"/>
</dbReference>
<dbReference type="PANTHER" id="PTHR10127:SF780">
    <property type="entry name" value="METALLOENDOPEPTIDASE"/>
    <property type="match status" value="1"/>
</dbReference>
<dbReference type="PRINTS" id="PR00480">
    <property type="entry name" value="ASTACIN"/>
</dbReference>
<evidence type="ECO:0000256" key="1">
    <source>
        <dbReference type="ARBA" id="ARBA00022670"/>
    </source>
</evidence>
<feature type="non-terminal residue" evidence="10">
    <location>
        <position position="1"/>
    </location>
</feature>
<evidence type="ECO:0000256" key="2">
    <source>
        <dbReference type="ARBA" id="ARBA00022723"/>
    </source>
</evidence>
<feature type="domain" description="F5/8 type C" evidence="8">
    <location>
        <begin position="234"/>
        <end position="383"/>
    </location>
</feature>
<sequence length="390" mass="44217">DKLEGDIKLSPNVVALVAEGVRRRKRPHTRRGAVNNKIYLWSNGQVPYEIDSVFDSYPSDRKAILDAIYEMELISCVRFTPRTNQQYYLRFIRSSGCWSYVGQAQILGGQSLSIGHGCGSISTVSHELMHALGFFHTSSRYDRDSYVIVRQDNIIQGFEANFQKYTHAQIDRLEAPYDMRSLMHLPQNAFSKNGFATLEARAGSHVVLGSKSGLSEVDKAQLNLLYGCTGYASCFKAFGMESFHIPDSQITASSYQQYFEPSRGRLHMTVSASGNGAWCAKQNYQLGEWLQVDLGGLKKVTGFATQGNMDWLRDSWVTNLEVMSSRDSVNWYKEFNGKMVSANFDANSAQYNEAPAPFIARYVRFMPKHWYNDICMRVEIYGCDCKLRIN</sequence>
<accession>A0ABN8MTZ3</accession>
<dbReference type="EC" id="3.4.24.-" evidence="7"/>
<reference evidence="10 11" key="1">
    <citation type="submission" date="2022-05" db="EMBL/GenBank/DDBJ databases">
        <authorList>
            <consortium name="Genoscope - CEA"/>
            <person name="William W."/>
        </authorList>
    </citation>
    <scope>NUCLEOTIDE SEQUENCE [LARGE SCALE GENOMIC DNA]</scope>
</reference>
<dbReference type="InterPro" id="IPR006026">
    <property type="entry name" value="Peptidase_Metallo"/>
</dbReference>
<gene>
    <name evidence="10" type="ORF">PLOB_00031223</name>
</gene>
<comment type="caution">
    <text evidence="6">Lacks conserved residue(s) required for the propagation of feature annotation.</text>
</comment>
<dbReference type="Gene3D" id="2.60.120.260">
    <property type="entry name" value="Galactose-binding domain-like"/>
    <property type="match status" value="1"/>
</dbReference>
<dbReference type="SMART" id="SM00235">
    <property type="entry name" value="ZnMc"/>
    <property type="match status" value="1"/>
</dbReference>
<proteinExistence type="predicted"/>
<dbReference type="Gene3D" id="3.40.390.10">
    <property type="entry name" value="Collagenase (Catalytic Domain)"/>
    <property type="match status" value="1"/>
</dbReference>
<dbReference type="PROSITE" id="PS01286">
    <property type="entry name" value="FA58C_2"/>
    <property type="match status" value="1"/>
</dbReference>
<evidence type="ECO:0000256" key="6">
    <source>
        <dbReference type="PROSITE-ProRule" id="PRU01211"/>
    </source>
</evidence>
<feature type="binding site" evidence="6">
    <location>
        <position position="126"/>
    </location>
    <ligand>
        <name>Zn(2+)</name>
        <dbReference type="ChEBI" id="CHEBI:29105"/>
        <note>catalytic</note>
    </ligand>
</feature>
<dbReference type="PROSITE" id="PS51864">
    <property type="entry name" value="ASTACIN"/>
    <property type="match status" value="1"/>
</dbReference>
<feature type="binding site" evidence="6">
    <location>
        <position position="130"/>
    </location>
    <ligand>
        <name>Zn(2+)</name>
        <dbReference type="ChEBI" id="CHEBI:29105"/>
        <note>catalytic</note>
    </ligand>
</feature>
<dbReference type="PANTHER" id="PTHR10127">
    <property type="entry name" value="DISCOIDIN, CUB, EGF, LAMININ , AND ZINC METALLOPROTEASE DOMAIN CONTAINING"/>
    <property type="match status" value="1"/>
</dbReference>
<protein>
    <recommendedName>
        <fullName evidence="7">Metalloendopeptidase</fullName>
        <ecNumber evidence="7">3.4.24.-</ecNumber>
    </recommendedName>
</protein>
<keyword evidence="3 6" id="KW-0378">Hydrolase</keyword>
<evidence type="ECO:0000313" key="11">
    <source>
        <dbReference type="Proteomes" id="UP001159405"/>
    </source>
</evidence>
<keyword evidence="4 6" id="KW-0862">Zinc</keyword>
<dbReference type="Pfam" id="PF00754">
    <property type="entry name" value="F5_F8_type_C"/>
    <property type="match status" value="1"/>
</dbReference>
<feature type="domain" description="Peptidase M12A" evidence="9">
    <location>
        <begin position="32"/>
        <end position="229"/>
    </location>
</feature>
<dbReference type="SUPFAM" id="SSF49785">
    <property type="entry name" value="Galactose-binding domain-like"/>
    <property type="match status" value="1"/>
</dbReference>
<feature type="active site" evidence="6">
    <location>
        <position position="127"/>
    </location>
</feature>
<comment type="caution">
    <text evidence="10">The sequence shown here is derived from an EMBL/GenBank/DDBJ whole genome shotgun (WGS) entry which is preliminary data.</text>
</comment>